<reference evidence="2" key="1">
    <citation type="journal article" date="2020" name="Stud. Mycol.">
        <title>101 Dothideomycetes genomes: a test case for predicting lifestyles and emergence of pathogens.</title>
        <authorList>
            <person name="Haridas S."/>
            <person name="Albert R."/>
            <person name="Binder M."/>
            <person name="Bloem J."/>
            <person name="Labutti K."/>
            <person name="Salamov A."/>
            <person name="Andreopoulos B."/>
            <person name="Baker S."/>
            <person name="Barry K."/>
            <person name="Bills G."/>
            <person name="Bluhm B."/>
            <person name="Cannon C."/>
            <person name="Castanera R."/>
            <person name="Culley D."/>
            <person name="Daum C."/>
            <person name="Ezra D."/>
            <person name="Gonzalez J."/>
            <person name="Henrissat B."/>
            <person name="Kuo A."/>
            <person name="Liang C."/>
            <person name="Lipzen A."/>
            <person name="Lutzoni F."/>
            <person name="Magnuson J."/>
            <person name="Mondo S."/>
            <person name="Nolan M."/>
            <person name="Ohm R."/>
            <person name="Pangilinan J."/>
            <person name="Park H.-J."/>
            <person name="Ramirez L."/>
            <person name="Alfaro M."/>
            <person name="Sun H."/>
            <person name="Tritt A."/>
            <person name="Yoshinaga Y."/>
            <person name="Zwiers L.-H."/>
            <person name="Turgeon B."/>
            <person name="Goodwin S."/>
            <person name="Spatafora J."/>
            <person name="Crous P."/>
            <person name="Grigoriev I."/>
        </authorList>
    </citation>
    <scope>NUCLEOTIDE SEQUENCE</scope>
    <source>
        <strain evidence="2">CBS 113979</strain>
    </source>
</reference>
<evidence type="ECO:0000313" key="2">
    <source>
        <dbReference type="EMBL" id="KAF1983451.1"/>
    </source>
</evidence>
<name>A0A6G1GR86_9PEZI</name>
<gene>
    <name evidence="2" type="ORF">K402DRAFT_166900</name>
</gene>
<proteinExistence type="predicted"/>
<dbReference type="Proteomes" id="UP000800041">
    <property type="component" value="Unassembled WGS sequence"/>
</dbReference>
<feature type="region of interest" description="Disordered" evidence="1">
    <location>
        <begin position="61"/>
        <end position="91"/>
    </location>
</feature>
<keyword evidence="3" id="KW-1185">Reference proteome</keyword>
<dbReference type="EMBL" id="ML977175">
    <property type="protein sequence ID" value="KAF1983451.1"/>
    <property type="molecule type" value="Genomic_DNA"/>
</dbReference>
<dbReference type="AlphaFoldDB" id="A0A6G1GR86"/>
<evidence type="ECO:0000313" key="3">
    <source>
        <dbReference type="Proteomes" id="UP000800041"/>
    </source>
</evidence>
<protein>
    <submittedName>
        <fullName evidence="2">Uncharacterized protein</fullName>
    </submittedName>
</protein>
<accession>A0A6G1GR86</accession>
<organism evidence="2 3">
    <name type="scientific">Aulographum hederae CBS 113979</name>
    <dbReference type="NCBI Taxonomy" id="1176131"/>
    <lineage>
        <taxon>Eukaryota</taxon>
        <taxon>Fungi</taxon>
        <taxon>Dikarya</taxon>
        <taxon>Ascomycota</taxon>
        <taxon>Pezizomycotina</taxon>
        <taxon>Dothideomycetes</taxon>
        <taxon>Pleosporomycetidae</taxon>
        <taxon>Aulographales</taxon>
        <taxon>Aulographaceae</taxon>
    </lineage>
</organism>
<sequence>MEPRFACIYATFALEVAYQRNPPLLSCRRFVGHNVHLTFIPSRDTHSHPWNNSRKRTCLDFSSHPLPHHQTPPGPRNPVATSKPAAYNRQH</sequence>
<evidence type="ECO:0000256" key="1">
    <source>
        <dbReference type="SAM" id="MobiDB-lite"/>
    </source>
</evidence>